<dbReference type="PANTHER" id="PTHR37817">
    <property type="entry name" value="N-ACETYLTRANSFERASE EIS"/>
    <property type="match status" value="1"/>
</dbReference>
<evidence type="ECO:0000313" key="2">
    <source>
        <dbReference type="EMBL" id="MBE9115148.1"/>
    </source>
</evidence>
<dbReference type="InterPro" id="IPR000182">
    <property type="entry name" value="GNAT_dom"/>
</dbReference>
<dbReference type="PROSITE" id="PS51186">
    <property type="entry name" value="GNAT"/>
    <property type="match status" value="1"/>
</dbReference>
<dbReference type="InterPro" id="IPR036527">
    <property type="entry name" value="SCP2_sterol-bd_dom_sf"/>
</dbReference>
<reference evidence="2" key="1">
    <citation type="submission" date="2020-10" db="EMBL/GenBank/DDBJ databases">
        <authorList>
            <person name="Castelo-Branco R."/>
            <person name="Eusebio N."/>
            <person name="Adriana R."/>
            <person name="Vieira A."/>
            <person name="Brugerolle De Fraissinette N."/>
            <person name="Rezende De Castro R."/>
            <person name="Schneider M.P."/>
            <person name="Vasconcelos V."/>
            <person name="Leao P.N."/>
        </authorList>
    </citation>
    <scope>NUCLEOTIDE SEQUENCE</scope>
    <source>
        <strain evidence="2">LEGE 07157</strain>
    </source>
</reference>
<dbReference type="Pfam" id="PF13530">
    <property type="entry name" value="SCP2_2"/>
    <property type="match status" value="1"/>
</dbReference>
<organism evidence="2 3">
    <name type="scientific">Lusitaniella coriacea LEGE 07157</name>
    <dbReference type="NCBI Taxonomy" id="945747"/>
    <lineage>
        <taxon>Bacteria</taxon>
        <taxon>Bacillati</taxon>
        <taxon>Cyanobacteriota</taxon>
        <taxon>Cyanophyceae</taxon>
        <taxon>Spirulinales</taxon>
        <taxon>Lusitaniellaceae</taxon>
        <taxon>Lusitaniella</taxon>
    </lineage>
</organism>
<accession>A0A8J7DLI6</accession>
<comment type="caution">
    <text evidence="2">The sequence shown here is derived from an EMBL/GenBank/DDBJ whole genome shotgun (WGS) entry which is preliminary data.</text>
</comment>
<dbReference type="Gene3D" id="3.30.1050.10">
    <property type="entry name" value="SCP2 sterol-binding domain"/>
    <property type="match status" value="1"/>
</dbReference>
<dbReference type="SUPFAM" id="SSF55718">
    <property type="entry name" value="SCP-like"/>
    <property type="match status" value="1"/>
</dbReference>
<keyword evidence="3" id="KW-1185">Reference proteome</keyword>
<dbReference type="Pfam" id="PF17668">
    <property type="entry name" value="Acetyltransf_17"/>
    <property type="match status" value="1"/>
</dbReference>
<dbReference type="InterPro" id="IPR041380">
    <property type="entry name" value="Acetyltransf_17"/>
</dbReference>
<proteinExistence type="predicted"/>
<gene>
    <name evidence="2" type="ORF">IQ249_04470</name>
</gene>
<dbReference type="Proteomes" id="UP000654482">
    <property type="component" value="Unassembled WGS sequence"/>
</dbReference>
<dbReference type="InterPro" id="IPR025559">
    <property type="entry name" value="Eis_dom"/>
</dbReference>
<dbReference type="PANTHER" id="PTHR37817:SF1">
    <property type="entry name" value="N-ACETYLTRANSFERASE EIS"/>
    <property type="match status" value="1"/>
</dbReference>
<name>A0A8J7DLI6_9CYAN</name>
<dbReference type="AlphaFoldDB" id="A0A8J7DLI6"/>
<dbReference type="InterPro" id="IPR051554">
    <property type="entry name" value="Acetyltransferase_Eis"/>
</dbReference>
<dbReference type="SUPFAM" id="SSF55729">
    <property type="entry name" value="Acyl-CoA N-acyltransferases (Nat)"/>
    <property type="match status" value="1"/>
</dbReference>
<dbReference type="Gene3D" id="3.40.630.30">
    <property type="match status" value="2"/>
</dbReference>
<dbReference type="EMBL" id="JADEWZ010000005">
    <property type="protein sequence ID" value="MBE9115148.1"/>
    <property type="molecule type" value="Genomic_DNA"/>
</dbReference>
<dbReference type="Pfam" id="PF13527">
    <property type="entry name" value="Acetyltransf_9"/>
    <property type="match status" value="1"/>
</dbReference>
<dbReference type="GO" id="GO:0034069">
    <property type="term" value="F:aminoglycoside N-acetyltransferase activity"/>
    <property type="evidence" value="ECO:0007669"/>
    <property type="project" value="TreeGrafter"/>
</dbReference>
<dbReference type="RefSeq" id="WP_194028244.1">
    <property type="nucleotide sequence ID" value="NZ_JADEWZ010000005.1"/>
</dbReference>
<evidence type="ECO:0000259" key="1">
    <source>
        <dbReference type="PROSITE" id="PS51186"/>
    </source>
</evidence>
<feature type="domain" description="N-acetyltransferase" evidence="1">
    <location>
        <begin position="5"/>
        <end position="145"/>
    </location>
</feature>
<protein>
    <submittedName>
        <fullName evidence="2">GNAT family N-acetyltransferase</fullName>
    </submittedName>
</protein>
<evidence type="ECO:0000313" key="3">
    <source>
        <dbReference type="Proteomes" id="UP000654482"/>
    </source>
</evidence>
<dbReference type="GO" id="GO:0030649">
    <property type="term" value="P:aminoglycoside antibiotic catabolic process"/>
    <property type="evidence" value="ECO:0007669"/>
    <property type="project" value="TreeGrafter"/>
</dbReference>
<sequence>MDSQIEFNSINDPEDDRRLGEILAQAFHASPDYWSDYRDRVGVENFRVLRRGGSILGGLAIYNMGQWWCGNAVPMAGVAAVGISPENRGTGVALELMTRTLQELYDREIPLSALYPAVQRLYRKVGYERAGTYCQWEVPLASLLGRDPAGVGFAARTLSVQPVDPASEILRDLYRQQACRNNGNLDRHPGIWQNIVQSDSNTVYAYTIGSEGYLIYTQESKQGTSYLSLRDWVATTPSVLRSLLTFLADHRSQIDTVRWFGSIQDPLAFLLPEQTAKIRQLQWWMLRLIRVDLALAQRGYPMGVENELHLSVRDDLLDGNNGNFILSISGGKGEVRRGGRGDLQLDSGGLALLYSGLVDPSQLQRMGLIERNDHAIAAATSIFVGSEPFLMDFF</sequence>
<dbReference type="InterPro" id="IPR016181">
    <property type="entry name" value="Acyl_CoA_acyltransferase"/>
</dbReference>